<accession>A0ABY5WWZ9</accession>
<reference evidence="1" key="1">
    <citation type="submission" date="2021-08" db="EMBL/GenBank/DDBJ databases">
        <authorList>
            <person name="Nwanade C."/>
            <person name="Wang M."/>
            <person name="Masoudi A."/>
            <person name="Yu Z."/>
            <person name="Liu J."/>
        </authorList>
    </citation>
    <scope>NUCLEOTIDE SEQUENCE</scope>
    <source>
        <strain evidence="1">S141</strain>
    </source>
</reference>
<dbReference type="RefSeq" id="WP_260002643.1">
    <property type="nucleotide sequence ID" value="NZ_CP081078.1"/>
</dbReference>
<dbReference type="EMBL" id="CP081078">
    <property type="protein sequence ID" value="UWQ58643.1"/>
    <property type="molecule type" value="Genomic_DNA"/>
</dbReference>
<organism evidence="1 2">
    <name type="scientific">Leisingera caerulea</name>
    <name type="common">Phaeobacter caeruleus</name>
    <dbReference type="NCBI Taxonomy" id="506591"/>
    <lineage>
        <taxon>Bacteria</taxon>
        <taxon>Pseudomonadati</taxon>
        <taxon>Pseudomonadota</taxon>
        <taxon>Alphaproteobacteria</taxon>
        <taxon>Rhodobacterales</taxon>
        <taxon>Roseobacteraceae</taxon>
        <taxon>Leisingera</taxon>
    </lineage>
</organism>
<name>A0ABY5WWZ9_LEICA</name>
<sequence>MKDTVELPAELAVLVGKTLLATVDELSAQYLIKYGHLKDVTNPFVLKKIEQDDQLRQDLIPVLRDLVDLLEREGFRVLPDTLSEESK</sequence>
<evidence type="ECO:0000313" key="2">
    <source>
        <dbReference type="Proteomes" id="UP001058184"/>
    </source>
</evidence>
<evidence type="ECO:0000313" key="1">
    <source>
        <dbReference type="EMBL" id="UWQ58643.1"/>
    </source>
</evidence>
<proteinExistence type="predicted"/>
<dbReference type="Proteomes" id="UP001058184">
    <property type="component" value="Chromosome"/>
</dbReference>
<gene>
    <name evidence="1" type="ORF">K3722_00475</name>
</gene>
<keyword evidence="2" id="KW-1185">Reference proteome</keyword>
<protein>
    <submittedName>
        <fullName evidence="1">Uncharacterized protein</fullName>
    </submittedName>
</protein>